<dbReference type="PRINTS" id="PR00455">
    <property type="entry name" value="HTHTETR"/>
</dbReference>
<dbReference type="PROSITE" id="PS50977">
    <property type="entry name" value="HTH_TETR_2"/>
    <property type="match status" value="1"/>
</dbReference>
<evidence type="ECO:0000313" key="8">
    <source>
        <dbReference type="Proteomes" id="UP000271291"/>
    </source>
</evidence>
<dbReference type="Pfam" id="PF00440">
    <property type="entry name" value="TetR_N"/>
    <property type="match status" value="1"/>
</dbReference>
<evidence type="ECO:0000313" key="7">
    <source>
        <dbReference type="EMBL" id="QCN86818.1"/>
    </source>
</evidence>
<dbReference type="Proteomes" id="UP000501753">
    <property type="component" value="Chromosome"/>
</dbReference>
<dbReference type="AlphaFoldDB" id="A0A3S9ZEN6"/>
<evidence type="ECO:0000259" key="5">
    <source>
        <dbReference type="PROSITE" id="PS50977"/>
    </source>
</evidence>
<dbReference type="Proteomes" id="UP000271291">
    <property type="component" value="Chromosome"/>
</dbReference>
<evidence type="ECO:0000256" key="3">
    <source>
        <dbReference type="ARBA" id="ARBA00023163"/>
    </source>
</evidence>
<keyword evidence="2 4" id="KW-0238">DNA-binding</keyword>
<dbReference type="Gene3D" id="1.10.10.60">
    <property type="entry name" value="Homeodomain-like"/>
    <property type="match status" value="1"/>
</dbReference>
<evidence type="ECO:0000313" key="6">
    <source>
        <dbReference type="EMBL" id="AZS86318.1"/>
    </source>
</evidence>
<evidence type="ECO:0000313" key="9">
    <source>
        <dbReference type="Proteomes" id="UP000501753"/>
    </source>
</evidence>
<dbReference type="InterPro" id="IPR001647">
    <property type="entry name" value="HTH_TetR"/>
</dbReference>
<dbReference type="EMBL" id="CP029078">
    <property type="protein sequence ID" value="QCN86818.1"/>
    <property type="molecule type" value="Genomic_DNA"/>
</dbReference>
<organism evidence="6 8">
    <name type="scientific">Streptomyces griseoviridis</name>
    <dbReference type="NCBI Taxonomy" id="45398"/>
    <lineage>
        <taxon>Bacteria</taxon>
        <taxon>Bacillati</taxon>
        <taxon>Actinomycetota</taxon>
        <taxon>Actinomycetes</taxon>
        <taxon>Kitasatosporales</taxon>
        <taxon>Streptomycetaceae</taxon>
        <taxon>Streptomyces</taxon>
    </lineage>
</organism>
<dbReference type="Gene3D" id="1.10.357.10">
    <property type="entry name" value="Tetracycline Repressor, domain 2"/>
    <property type="match status" value="1"/>
</dbReference>
<keyword evidence="1" id="KW-0805">Transcription regulation</keyword>
<dbReference type="RefSeq" id="WP_127179138.1">
    <property type="nucleotide sequence ID" value="NZ_CP029078.1"/>
</dbReference>
<dbReference type="KEGG" id="sgd:ELQ87_20155"/>
<feature type="DNA-binding region" description="H-T-H motif" evidence="4">
    <location>
        <begin position="37"/>
        <end position="56"/>
    </location>
</feature>
<dbReference type="SUPFAM" id="SSF46689">
    <property type="entry name" value="Homeodomain-like"/>
    <property type="match status" value="1"/>
</dbReference>
<dbReference type="GO" id="GO:0003700">
    <property type="term" value="F:DNA-binding transcription factor activity"/>
    <property type="evidence" value="ECO:0007669"/>
    <property type="project" value="TreeGrafter"/>
</dbReference>
<feature type="domain" description="HTH tetR-type" evidence="5">
    <location>
        <begin position="14"/>
        <end position="74"/>
    </location>
</feature>
<dbReference type="PANTHER" id="PTHR30055:SF234">
    <property type="entry name" value="HTH-TYPE TRANSCRIPTIONAL REGULATOR BETI"/>
    <property type="match status" value="1"/>
</dbReference>
<reference evidence="6 8" key="2">
    <citation type="submission" date="2018-12" db="EMBL/GenBank/DDBJ databases">
        <title>Streptomyces griseoviridis F1-27 complete genome.</title>
        <authorList>
            <person name="Mariita R.M."/>
            <person name="Sello J.K."/>
        </authorList>
    </citation>
    <scope>NUCLEOTIDE SEQUENCE [LARGE SCALE GENOMIC DNA]</scope>
    <source>
        <strain evidence="6 8">F1-27</strain>
    </source>
</reference>
<evidence type="ECO:0000256" key="2">
    <source>
        <dbReference type="ARBA" id="ARBA00023125"/>
    </source>
</evidence>
<name>A0A3S9ZEN6_STRGD</name>
<dbReference type="InterPro" id="IPR050109">
    <property type="entry name" value="HTH-type_TetR-like_transc_reg"/>
</dbReference>
<dbReference type="EMBL" id="CP034687">
    <property type="protein sequence ID" value="AZS86318.1"/>
    <property type="molecule type" value="Genomic_DNA"/>
</dbReference>
<accession>A0A3S9ZEN6</accession>
<dbReference type="PANTHER" id="PTHR30055">
    <property type="entry name" value="HTH-TYPE TRANSCRIPTIONAL REGULATOR RUTR"/>
    <property type="match status" value="1"/>
</dbReference>
<dbReference type="GO" id="GO:0000976">
    <property type="term" value="F:transcription cis-regulatory region binding"/>
    <property type="evidence" value="ECO:0007669"/>
    <property type="project" value="TreeGrafter"/>
</dbReference>
<keyword evidence="9" id="KW-1185">Reference proteome</keyword>
<gene>
    <name evidence="7" type="ORF">DDJ31_19130</name>
    <name evidence="6" type="ORF">ELQ87_20155</name>
</gene>
<protein>
    <submittedName>
        <fullName evidence="6">TetR family transcriptional regulator</fullName>
    </submittedName>
</protein>
<proteinExistence type="predicted"/>
<dbReference type="InterPro" id="IPR009057">
    <property type="entry name" value="Homeodomain-like_sf"/>
</dbReference>
<reference evidence="7 9" key="1">
    <citation type="submission" date="2018-04" db="EMBL/GenBank/DDBJ databases">
        <title>Complete genome sequences of Streptomyces griseoviridis K61 and characterization of antagonistic properties of biological control agents.</title>
        <authorList>
            <person name="Mariita R.M."/>
            <person name="Sello J.K."/>
        </authorList>
    </citation>
    <scope>NUCLEOTIDE SEQUENCE [LARGE SCALE GENOMIC DNA]</scope>
    <source>
        <strain evidence="7 9">K61</strain>
    </source>
</reference>
<evidence type="ECO:0000256" key="1">
    <source>
        <dbReference type="ARBA" id="ARBA00023015"/>
    </source>
</evidence>
<dbReference type="OrthoDB" id="3211155at2"/>
<evidence type="ECO:0000256" key="4">
    <source>
        <dbReference type="PROSITE-ProRule" id="PRU00335"/>
    </source>
</evidence>
<sequence length="214" mass="23481">MADGAPGLRERKKAETALRIHRTALALFDERGFDEVSVQEIADAAEVSKMTVFNYYGSKEDLIFRPMEEHFQDAVRAVRDRLPGESALEAVRRDFLEMVTARDPSIGLHAEPFGRRIRRVMMTTPALRERAYASSEKGARELADLLTGETGDAVQALIAAATLTAARNALVEEHHRRIDAGESVDTVAADAAARAAHAFALVEHGLGDYARRPA</sequence>
<keyword evidence="3" id="KW-0804">Transcription</keyword>